<evidence type="ECO:0000256" key="8">
    <source>
        <dbReference type="ARBA" id="ARBA00023186"/>
    </source>
</evidence>
<evidence type="ECO:0000256" key="3">
    <source>
        <dbReference type="ARBA" id="ARBA00011531"/>
    </source>
</evidence>
<evidence type="ECO:0000256" key="7">
    <source>
        <dbReference type="ARBA" id="ARBA00022840"/>
    </source>
</evidence>
<dbReference type="FunFam" id="1.10.560.10:FF:000073">
    <property type="entry name" value="T-complex protein 1 subunit gamma"/>
    <property type="match status" value="1"/>
</dbReference>
<evidence type="ECO:0000313" key="13">
    <source>
        <dbReference type="EMBL" id="CAD8697572.1"/>
    </source>
</evidence>
<dbReference type="InterPro" id="IPR054827">
    <property type="entry name" value="thermosome_alpha"/>
</dbReference>
<evidence type="ECO:0000256" key="12">
    <source>
        <dbReference type="SAM" id="MobiDB-lite"/>
    </source>
</evidence>
<evidence type="ECO:0000256" key="1">
    <source>
        <dbReference type="ARBA" id="ARBA00004496"/>
    </source>
</evidence>
<comment type="subcellular location">
    <subcellularLocation>
        <location evidence="1">Cytoplasm</location>
    </subcellularLocation>
</comment>
<dbReference type="FunFam" id="1.10.560.10:FF:000085">
    <property type="entry name" value="T-complex protein 1 subunit gamma"/>
    <property type="match status" value="1"/>
</dbReference>
<evidence type="ECO:0000256" key="6">
    <source>
        <dbReference type="ARBA" id="ARBA00022741"/>
    </source>
</evidence>
<feature type="region of interest" description="Disordered" evidence="12">
    <location>
        <begin position="539"/>
        <end position="568"/>
    </location>
</feature>
<sequence>MQGMQSPIMVMNTNTKRETGRTAQLNNIAAAKAVSDIIRTTLGPRSMLKMILDASGGIVLTNDGNAILREIDVTHPAAKSMIELSRTQDEEVGDGTTSVIILAGEILHLSQPFLEKDIHPTVIVRAYMRALDAAVKIIDSLAFPIDINDRSQLMNIVTSCIGTKYTSRFGPLMAELALDAVMCVAVDNGDGTKEVDIKKYAKVEKIAGGSIEDCRVLKGVMMNKDVVAPGRMKRRIENPRVMLLDCPLEYKKGENQTNVEITKEEDWAVLLKMEEEWIQGVCAQIASLKPDIVVTEKGLSDLATHYLCKAGITALRRVRKGDNNRISRATGATIVHRVEELREEDIGTGAGLFKVEKLGEEYFTFFVDCKEPKACSIILRGASRDVLNEVERNLHDAMGVARNVVHDPRLLPGGGAVEMAVSRAIAEEALKIEGVEQLPFRAIGLALEVIPRTLAQNCGANVIRTLTKLRAKHAEATEENTGGKACTFGIDGDKGTIVDMKELGIWEAYAVKVQSIKTAVESAAMLLRIDDIVSGLSQKGKGGGAGTGTGVAPMADDNDEDPPEKLGE</sequence>
<comment type="function">
    <text evidence="9">Molecular chaperone; assists the folding of proteins upon ATP hydrolysis. Known to play a role, in vitro, in the folding of actin and tubulin.</text>
</comment>
<dbReference type="PRINTS" id="PR00304">
    <property type="entry name" value="TCOMPLEXTCP1"/>
</dbReference>
<dbReference type="Gene3D" id="3.50.7.10">
    <property type="entry name" value="GroEL"/>
    <property type="match status" value="1"/>
</dbReference>
<dbReference type="AlphaFoldDB" id="A0A7S0S6M9"/>
<dbReference type="Gene3D" id="3.30.260.10">
    <property type="entry name" value="TCP-1-like chaperonin intermediate domain"/>
    <property type="match status" value="1"/>
</dbReference>
<comment type="subunit">
    <text evidence="3">Heterooligomeric complex of about 850 to 900 kDa that forms two stacked rings, 12 to 16 nm in diameter.</text>
</comment>
<name>A0A7S0S6M9_9CHLO</name>
<keyword evidence="5" id="KW-0963">Cytoplasm</keyword>
<dbReference type="GO" id="GO:0140662">
    <property type="term" value="F:ATP-dependent protein folding chaperone"/>
    <property type="evidence" value="ECO:0007669"/>
    <property type="project" value="InterPro"/>
</dbReference>
<dbReference type="SUPFAM" id="SSF52029">
    <property type="entry name" value="GroEL apical domain-like"/>
    <property type="match status" value="1"/>
</dbReference>
<dbReference type="FunFam" id="3.50.7.10:FF:000005">
    <property type="entry name" value="T-complex protein 1 subunit gamma"/>
    <property type="match status" value="1"/>
</dbReference>
<keyword evidence="8 10" id="KW-0143">Chaperone</keyword>
<dbReference type="SUPFAM" id="SSF54849">
    <property type="entry name" value="GroEL-intermediate domain like"/>
    <property type="match status" value="1"/>
</dbReference>
<evidence type="ECO:0000256" key="4">
    <source>
        <dbReference type="ARBA" id="ARBA00017187"/>
    </source>
</evidence>
<protein>
    <recommendedName>
        <fullName evidence="4 11">T-complex protein 1 subunit gamma</fullName>
    </recommendedName>
</protein>
<dbReference type="CDD" id="cd03337">
    <property type="entry name" value="TCP1_gamma"/>
    <property type="match status" value="1"/>
</dbReference>
<dbReference type="PROSITE" id="PS00750">
    <property type="entry name" value="TCP1_1"/>
    <property type="match status" value="1"/>
</dbReference>
<dbReference type="Gene3D" id="1.10.560.10">
    <property type="entry name" value="GroEL-like equatorial domain"/>
    <property type="match status" value="1"/>
</dbReference>
<dbReference type="PANTHER" id="PTHR11353">
    <property type="entry name" value="CHAPERONIN"/>
    <property type="match status" value="1"/>
</dbReference>
<evidence type="ECO:0000256" key="11">
    <source>
        <dbReference type="RuleBase" id="RU004191"/>
    </source>
</evidence>
<accession>A0A7S0S6M9</accession>
<keyword evidence="6 10" id="KW-0547">Nucleotide-binding</keyword>
<organism evidence="13">
    <name type="scientific">Mantoniella antarctica</name>
    <dbReference type="NCBI Taxonomy" id="81844"/>
    <lineage>
        <taxon>Eukaryota</taxon>
        <taxon>Viridiplantae</taxon>
        <taxon>Chlorophyta</taxon>
        <taxon>Mamiellophyceae</taxon>
        <taxon>Mamiellales</taxon>
        <taxon>Mamiellaceae</taxon>
        <taxon>Mantoniella</taxon>
    </lineage>
</organism>
<dbReference type="InterPro" id="IPR053374">
    <property type="entry name" value="TCP-1_chaperonin"/>
</dbReference>
<evidence type="ECO:0000256" key="10">
    <source>
        <dbReference type="RuleBase" id="RU004187"/>
    </source>
</evidence>
<dbReference type="InterPro" id="IPR027410">
    <property type="entry name" value="TCP-1-like_intermed_sf"/>
</dbReference>
<dbReference type="GO" id="GO:0051082">
    <property type="term" value="F:unfolded protein binding"/>
    <property type="evidence" value="ECO:0007669"/>
    <property type="project" value="InterPro"/>
</dbReference>
<dbReference type="NCBIfam" id="NF041083">
    <property type="entry name" value="thermosome_beta"/>
    <property type="match status" value="1"/>
</dbReference>
<feature type="compositionally biased region" description="Gly residues" evidence="12">
    <location>
        <begin position="540"/>
        <end position="549"/>
    </location>
</feature>
<reference evidence="13" key="1">
    <citation type="submission" date="2021-01" db="EMBL/GenBank/DDBJ databases">
        <authorList>
            <person name="Corre E."/>
            <person name="Pelletier E."/>
            <person name="Niang G."/>
            <person name="Scheremetjew M."/>
            <person name="Finn R."/>
            <person name="Kale V."/>
            <person name="Holt S."/>
            <person name="Cochrane G."/>
            <person name="Meng A."/>
            <person name="Brown T."/>
            <person name="Cohen L."/>
        </authorList>
    </citation>
    <scope>NUCLEOTIDE SEQUENCE</scope>
    <source>
        <strain evidence="13">SL-175</strain>
    </source>
</reference>
<dbReference type="InterPro" id="IPR002423">
    <property type="entry name" value="Cpn60/GroEL/TCP-1"/>
</dbReference>
<dbReference type="Pfam" id="PF00118">
    <property type="entry name" value="Cpn60_TCP1"/>
    <property type="match status" value="1"/>
</dbReference>
<evidence type="ECO:0000256" key="9">
    <source>
        <dbReference type="ARBA" id="ARBA00024677"/>
    </source>
</evidence>
<evidence type="ECO:0000256" key="2">
    <source>
        <dbReference type="ARBA" id="ARBA00008020"/>
    </source>
</evidence>
<evidence type="ECO:0000256" key="5">
    <source>
        <dbReference type="ARBA" id="ARBA00022490"/>
    </source>
</evidence>
<proteinExistence type="inferred from homology"/>
<dbReference type="PROSITE" id="PS00995">
    <property type="entry name" value="TCP1_3"/>
    <property type="match status" value="1"/>
</dbReference>
<dbReference type="InterPro" id="IPR002194">
    <property type="entry name" value="Chaperonin_TCP-1_CS"/>
</dbReference>
<dbReference type="InterPro" id="IPR027409">
    <property type="entry name" value="GroEL-like_apical_dom_sf"/>
</dbReference>
<dbReference type="SUPFAM" id="SSF48592">
    <property type="entry name" value="GroEL equatorial domain-like"/>
    <property type="match status" value="1"/>
</dbReference>
<dbReference type="GO" id="GO:0005524">
    <property type="term" value="F:ATP binding"/>
    <property type="evidence" value="ECO:0007669"/>
    <property type="project" value="UniProtKB-KW"/>
</dbReference>
<dbReference type="NCBIfam" id="TIGR02344">
    <property type="entry name" value="chap_CCT_gamma"/>
    <property type="match status" value="1"/>
</dbReference>
<dbReference type="PROSITE" id="PS00751">
    <property type="entry name" value="TCP1_2"/>
    <property type="match status" value="1"/>
</dbReference>
<dbReference type="InterPro" id="IPR027413">
    <property type="entry name" value="GROEL-like_equatorial_sf"/>
</dbReference>
<dbReference type="InterPro" id="IPR012719">
    <property type="entry name" value="Chap_CCT_gamma"/>
</dbReference>
<dbReference type="GO" id="GO:0016887">
    <property type="term" value="F:ATP hydrolysis activity"/>
    <property type="evidence" value="ECO:0007669"/>
    <property type="project" value="InterPro"/>
</dbReference>
<comment type="similarity">
    <text evidence="2 10">Belongs to the TCP-1 chaperonin family.</text>
</comment>
<gene>
    <name evidence="13" type="ORF">MANT1106_LOCUS251</name>
</gene>
<dbReference type="GO" id="GO:0005832">
    <property type="term" value="C:chaperonin-containing T-complex"/>
    <property type="evidence" value="ECO:0007669"/>
    <property type="project" value="UniProtKB-ARBA"/>
</dbReference>
<dbReference type="InterPro" id="IPR017998">
    <property type="entry name" value="Chaperone_TCP-1"/>
</dbReference>
<dbReference type="EMBL" id="HBFC01000486">
    <property type="protein sequence ID" value="CAD8697572.1"/>
    <property type="molecule type" value="Transcribed_RNA"/>
</dbReference>
<keyword evidence="7 10" id="KW-0067">ATP-binding</keyword>
<dbReference type="NCBIfam" id="NF041082">
    <property type="entry name" value="thermosome_alpha"/>
    <property type="match status" value="1"/>
</dbReference>